<accession>A0A7S4UZN3</accession>
<feature type="domain" description="Domain of unknown function at the cortex 1" evidence="2">
    <location>
        <begin position="252"/>
        <end position="496"/>
    </location>
</feature>
<dbReference type="InterPro" id="IPR013897">
    <property type="entry name" value="Duc1"/>
</dbReference>
<name>A0A7S4UZN3_9DINO</name>
<sequence length="630" mass="67891">MEAGSMAAIAAASVGAAVAACDASSAMTSFAEFGFTTAAAGTGATAAAVLAAGSVGMAASGAATAMAIVAASGMHDLGSAACSAVSEAVMGKAEKEERRTRTEEEKGGVDPYGEWVTGPGLPGASNGSRGLQQDKSRVQGWVLKAGSKVGCFSCLPCFSGMRRRSSGSQTPARPVARPIVAPVEHAVPKEPTYLPEKQHIPGSAVPPKNQEHVPQSRATIAEHVKSSLWHPTVMLYDASPNPPPKSSAQREPRTAYRFPLNCRHPCPIDNEHFQGNFLFLHRLPENCGPAGGPEGEKKPLESPYEWHFENKTRRWEARVQGKFRRKPSGTLWTGCVLEDFDYSAEYSWAAGALAAAVVPLMEAVVGERFYFAWGDRSEAAEKDDAELATIVTNLAGTDQVIHTPRNEPVPGIDSDISSLGLRRNAMAASEYRKAVQRVVDEMNSEDTYTFCVWGCSRYIDVMSSSFTTPTFGAFSYAGFIDEWPAHFVLYSLEDDDKDPRHIERKKKYFVDVMVWSSDMHMPKLPERYAFKDERKPPAQKSPQAPLRSEEAASSSGLRAQLSRRPLASEPRAAGCQSPAESQLLHAPATPLEGTSKTDVNLPQSESPSRRPSASLGTLPAEEAGVQIECR</sequence>
<feature type="region of interest" description="Disordered" evidence="1">
    <location>
        <begin position="91"/>
        <end position="133"/>
    </location>
</feature>
<gene>
    <name evidence="3" type="ORF">AMON00008_LOCUS7661</name>
</gene>
<feature type="compositionally biased region" description="Basic and acidic residues" evidence="1">
    <location>
        <begin position="92"/>
        <end position="108"/>
    </location>
</feature>
<dbReference type="EMBL" id="HBNR01011858">
    <property type="protein sequence ID" value="CAE4568042.1"/>
    <property type="molecule type" value="Transcribed_RNA"/>
</dbReference>
<reference evidence="3" key="1">
    <citation type="submission" date="2021-01" db="EMBL/GenBank/DDBJ databases">
        <authorList>
            <person name="Corre E."/>
            <person name="Pelletier E."/>
            <person name="Niang G."/>
            <person name="Scheremetjew M."/>
            <person name="Finn R."/>
            <person name="Kale V."/>
            <person name="Holt S."/>
            <person name="Cochrane G."/>
            <person name="Meng A."/>
            <person name="Brown T."/>
            <person name="Cohen L."/>
        </authorList>
    </citation>
    <scope>NUCLEOTIDE SEQUENCE</scope>
    <source>
        <strain evidence="3">CCMP3105</strain>
    </source>
</reference>
<feature type="region of interest" description="Disordered" evidence="1">
    <location>
        <begin position="527"/>
        <end position="630"/>
    </location>
</feature>
<dbReference type="AlphaFoldDB" id="A0A7S4UZN3"/>
<organism evidence="3">
    <name type="scientific">Alexandrium monilatum</name>
    <dbReference type="NCBI Taxonomy" id="311494"/>
    <lineage>
        <taxon>Eukaryota</taxon>
        <taxon>Sar</taxon>
        <taxon>Alveolata</taxon>
        <taxon>Dinophyceae</taxon>
        <taxon>Gonyaulacales</taxon>
        <taxon>Pyrocystaceae</taxon>
        <taxon>Alexandrium</taxon>
    </lineage>
</organism>
<feature type="compositionally biased region" description="Polar residues" evidence="1">
    <location>
        <begin position="592"/>
        <end position="615"/>
    </location>
</feature>
<dbReference type="Pfam" id="PF08588">
    <property type="entry name" value="Duc1"/>
    <property type="match status" value="1"/>
</dbReference>
<proteinExistence type="predicted"/>
<feature type="compositionally biased region" description="Basic and acidic residues" evidence="1">
    <location>
        <begin position="527"/>
        <end position="536"/>
    </location>
</feature>
<evidence type="ECO:0000256" key="1">
    <source>
        <dbReference type="SAM" id="MobiDB-lite"/>
    </source>
</evidence>
<evidence type="ECO:0000259" key="2">
    <source>
        <dbReference type="Pfam" id="PF08588"/>
    </source>
</evidence>
<protein>
    <recommendedName>
        <fullName evidence="2">Domain of unknown function at the cortex 1 domain-containing protein</fullName>
    </recommendedName>
</protein>
<evidence type="ECO:0000313" key="3">
    <source>
        <dbReference type="EMBL" id="CAE4568042.1"/>
    </source>
</evidence>